<dbReference type="InterPro" id="IPR041208">
    <property type="entry name" value="Cap15"/>
</dbReference>
<dbReference type="Proteomes" id="UP000315891">
    <property type="component" value="Chromosome"/>
</dbReference>
<proteinExistence type="predicted"/>
<keyword evidence="4" id="KW-1185">Reference proteome</keyword>
<feature type="transmembrane region" description="Helical" evidence="1">
    <location>
        <begin position="17"/>
        <end position="36"/>
    </location>
</feature>
<protein>
    <recommendedName>
        <fullName evidence="2">CD-NTase-associated protein 15 domain-containing protein</fullName>
    </recommendedName>
</protein>
<feature type="domain" description="CD-NTase-associated protein 15" evidence="2">
    <location>
        <begin position="80"/>
        <end position="192"/>
    </location>
</feature>
<gene>
    <name evidence="3" type="ORF">FNZ56_04200</name>
</gene>
<reference evidence="3 4" key="1">
    <citation type="submission" date="2019-07" db="EMBL/GenBank/DDBJ databases">
        <title>Lysobacter weifangensis sp. nov., isolated from bensulfuron-methyl contaminated farmland soil.</title>
        <authorList>
            <person name="Zhao H."/>
        </authorList>
    </citation>
    <scope>NUCLEOTIDE SEQUENCE [LARGE SCALE GENOMIC DNA]</scope>
    <source>
        <strain evidence="3 4">CC-Bw-6</strain>
    </source>
</reference>
<sequence length="220" mass="24685">MASLTLTGVELSRLTKVFAVTTLVLTAGISLFRWGLLDHPLGQAVLQSVFLAITLTGLLFAGFYKFGWRLGPLASWMGRPDLRGVWLGHLASSYFKDGQPIPIVFVIRQTYLDISICSYTEKQRGQSTFEALIQNDRHAITVLAYIYELQRHYAGAQERVKGTGEVELLGGDRLRGFYWTNSPTHGSICLQRKSTQCEGIHEFEDAVQKWPISDWPISGF</sequence>
<dbReference type="Pfam" id="PF18153">
    <property type="entry name" value="Cap15_CD_rec"/>
    <property type="match status" value="1"/>
</dbReference>
<dbReference type="EMBL" id="CP041742">
    <property type="protein sequence ID" value="QDQ73132.1"/>
    <property type="molecule type" value="Genomic_DNA"/>
</dbReference>
<name>A0A516V3M1_9GAMM</name>
<evidence type="ECO:0000256" key="1">
    <source>
        <dbReference type="SAM" id="Phobius"/>
    </source>
</evidence>
<evidence type="ECO:0000313" key="4">
    <source>
        <dbReference type="Proteomes" id="UP000315891"/>
    </source>
</evidence>
<accession>A0A516V3M1</accession>
<keyword evidence="1" id="KW-0472">Membrane</keyword>
<keyword evidence="1" id="KW-0812">Transmembrane</keyword>
<evidence type="ECO:0000313" key="3">
    <source>
        <dbReference type="EMBL" id="QDQ73132.1"/>
    </source>
</evidence>
<organism evidence="3 4">
    <name type="scientific">Pseudoluteimonas lycopersici</name>
    <dbReference type="NCBI Taxonomy" id="1324796"/>
    <lineage>
        <taxon>Bacteria</taxon>
        <taxon>Pseudomonadati</taxon>
        <taxon>Pseudomonadota</taxon>
        <taxon>Gammaproteobacteria</taxon>
        <taxon>Lysobacterales</taxon>
        <taxon>Lysobacteraceae</taxon>
        <taxon>Pseudoluteimonas</taxon>
    </lineage>
</organism>
<dbReference type="OrthoDB" id="6058382at2"/>
<keyword evidence="1" id="KW-1133">Transmembrane helix</keyword>
<dbReference type="AlphaFoldDB" id="A0A516V3M1"/>
<dbReference type="RefSeq" id="WP_143878645.1">
    <property type="nucleotide sequence ID" value="NZ_BAABLZ010000001.1"/>
</dbReference>
<evidence type="ECO:0000259" key="2">
    <source>
        <dbReference type="Pfam" id="PF18153"/>
    </source>
</evidence>
<feature type="transmembrane region" description="Helical" evidence="1">
    <location>
        <begin position="48"/>
        <end position="67"/>
    </location>
</feature>